<reference evidence="1 2" key="8">
    <citation type="journal article" date="2007" name="Science">
        <title>Sequence finishing and mapping of Drosophila melanogaster heterochromatin.</title>
        <authorList>
            <person name="Hoskins R.A."/>
            <person name="Carlson J.W."/>
            <person name="Kennedy C."/>
            <person name="Acevedo D."/>
            <person name="Evans-Holm M."/>
            <person name="Frise E."/>
            <person name="Wan K.H."/>
            <person name="Park S."/>
            <person name="Mendez-Lago M."/>
            <person name="Rossi F."/>
            <person name="Villasante A."/>
            <person name="Dimitri P."/>
            <person name="Karpen G.H."/>
            <person name="Celniker S.E."/>
        </authorList>
    </citation>
    <scope>NUCLEOTIDE SEQUENCE [LARGE SCALE GENOMIC DNA]</scope>
    <source>
        <strain evidence="2">Berkeley</strain>
    </source>
</reference>
<reference evidence="1 2" key="11">
    <citation type="journal article" date="2015" name="Genome Res.">
        <title>The Release 6 reference sequence of the Drosophila melanogaster genome.</title>
        <authorList>
            <person name="Hoskins R.A."/>
            <person name="Carlson J.W."/>
            <person name="Wan K.H."/>
            <person name="Park S."/>
            <person name="Mendez I."/>
            <person name="Galle S.E."/>
            <person name="Booth B.W."/>
            <person name="Pfeiffer B.D."/>
            <person name="George R.A."/>
            <person name="Svirskas R."/>
            <person name="Krzywinski M."/>
            <person name="Schein J."/>
            <person name="Accardo M.C."/>
            <person name="Damia E."/>
            <person name="Messina G."/>
            <person name="Mendez-Lago M."/>
            <person name="de Pablos B."/>
            <person name="Demakova O.V."/>
            <person name="Andreyeva E.N."/>
            <person name="Boldyreva L.V."/>
            <person name="Marra M."/>
            <person name="Carvalho A.B."/>
            <person name="Dimitri P."/>
            <person name="Villasante A."/>
            <person name="Zhimulev I.F."/>
            <person name="Rubin G.M."/>
            <person name="Karpen G.H."/>
            <person name="Celniker S.E."/>
        </authorList>
    </citation>
    <scope>NUCLEOTIDE SEQUENCE [LARGE SCALE GENOMIC DNA]</scope>
    <source>
        <strain evidence="2">Berkeley</strain>
    </source>
</reference>
<accession>A0ACD4DAU4</accession>
<reference evidence="1 2" key="3">
    <citation type="journal article" date="2002" name="Genome Biol.">
        <title>Annotation of the Drosophila melanogaster euchromatic genome: a systematic review.</title>
        <authorList>
            <person name="Misra S."/>
            <person name="Crosby M.A."/>
            <person name="Mungall C.J."/>
            <person name="Matthews B.B."/>
            <person name="Campbell K.S."/>
            <person name="Hradecky P."/>
            <person name="Huang Y."/>
            <person name="Kaminker J.S."/>
            <person name="Millburn G.H."/>
            <person name="Prochnik S.E."/>
            <person name="Smith C.D."/>
            <person name="Tupy J.L."/>
            <person name="Whitfied E.J."/>
            <person name="Bayraktaroglu L."/>
            <person name="Berman B.P."/>
            <person name="Bettencourt B.R."/>
            <person name="Celniker S.E."/>
            <person name="de Grey A.D."/>
            <person name="Drysdale R.A."/>
            <person name="Harris N.L."/>
            <person name="Richter J."/>
            <person name="Russo S."/>
            <person name="Schroeder A.J."/>
            <person name="Shu S.Q."/>
            <person name="Stapleton M."/>
            <person name="Yamada C."/>
            <person name="Ashburner M."/>
            <person name="Gelbart W.M."/>
            <person name="Rubin G.M."/>
            <person name="Lewis S.E."/>
        </authorList>
    </citation>
    <scope>GENOME REANNOTATION</scope>
    <source>
        <strain evidence="2">Berkeley</strain>
    </source>
</reference>
<gene>
    <name evidence="1" type="primary">CG46504</name>
    <name evidence="1" type="synonym">Dmel\CG46504</name>
    <name evidence="1" type="ORF">Dmel_CG46504</name>
</gene>
<name>A0ACD4DAU4_DROME</name>
<reference evidence="1 2" key="2">
    <citation type="journal article" date="2002" name="Genome Biol.">
        <title>Finishing a whole-genome shotgun: release 3 of the Drosophila melanogaster euchromatic genome sequence.</title>
        <authorList>
            <person name="Celniker S.E."/>
            <person name="Wheeler D.A."/>
            <person name="Kronmiller B."/>
            <person name="Carlson J.W."/>
            <person name="Halpern A."/>
            <person name="Patel S."/>
            <person name="Adams M."/>
            <person name="Champe M."/>
            <person name="Dugan S.P."/>
            <person name="Frise E."/>
            <person name="Hodgson A."/>
            <person name="George R.A."/>
            <person name="Hoskins R.A."/>
            <person name="Laverty T."/>
            <person name="Muzny D.M."/>
            <person name="Nelson C.R."/>
            <person name="Pacleb J.M."/>
            <person name="Park S."/>
            <person name="Pfeiffer B.D."/>
            <person name="Richards S."/>
            <person name="Sodergren E.J."/>
            <person name="Svirskas R."/>
            <person name="Tabor P.E."/>
            <person name="Wan K."/>
            <person name="Stapleton M."/>
            <person name="Sutton G.G."/>
            <person name="Venter C."/>
            <person name="Weinstock G."/>
            <person name="Scherer S.E."/>
            <person name="Myers E.W."/>
            <person name="Gibbs R.A."/>
            <person name="Rubin G.M."/>
        </authorList>
    </citation>
    <scope>NUCLEOTIDE SEQUENCE [LARGE SCALE GENOMIC DNA]</scope>
    <source>
        <strain evidence="2">Berkeley</strain>
    </source>
</reference>
<reference evidence="1 2" key="1">
    <citation type="journal article" date="2000" name="Science">
        <title>The genome sequence of Drosophila melanogaster.</title>
        <authorList>
            <person name="Adams M.D."/>
            <person name="Celniker S.E."/>
            <person name="Holt R.A."/>
            <person name="Evans C.A."/>
            <person name="Gocayne J.D."/>
            <person name="Amanatides P.G."/>
            <person name="Scherer S.E."/>
            <person name="Li P.W."/>
            <person name="Hoskins R.A."/>
            <person name="Galle R.F."/>
            <person name="George R.A."/>
            <person name="Lewis S.E."/>
            <person name="Richards S."/>
            <person name="Ashburner M."/>
            <person name="Henderson S.N."/>
            <person name="Sutton G.G."/>
            <person name="Wortman J.R."/>
            <person name="Yandell M.D."/>
            <person name="Zhang Q."/>
            <person name="Chen L.X."/>
            <person name="Brandon R.C."/>
            <person name="Rogers Y.H."/>
            <person name="Blazej R.G."/>
            <person name="Champe M."/>
            <person name="Pfeiffer B.D."/>
            <person name="Wan K.H."/>
            <person name="Doyle C."/>
            <person name="Baxter E.G."/>
            <person name="Helt G."/>
            <person name="Nelson C.R."/>
            <person name="Gabor G.L."/>
            <person name="Abril J.F."/>
            <person name="Agbayani A."/>
            <person name="An H.J."/>
            <person name="Andrews-Pfannkoch C."/>
            <person name="Baldwin D."/>
            <person name="Ballew R.M."/>
            <person name="Basu A."/>
            <person name="Baxendale J."/>
            <person name="Bayraktaroglu L."/>
            <person name="Beasley E.M."/>
            <person name="Beeson K.Y."/>
            <person name="Benos P.V."/>
            <person name="Berman B.P."/>
            <person name="Bhandari D."/>
            <person name="Bolshakov S."/>
            <person name="Borkova D."/>
            <person name="Botchan M.R."/>
            <person name="Bouck J."/>
            <person name="Brokstein P."/>
            <person name="Brottier P."/>
            <person name="Burtis K.C."/>
            <person name="Busam D.A."/>
            <person name="Butler H."/>
            <person name="Cadieu E."/>
            <person name="Center A."/>
            <person name="Chandra I."/>
            <person name="Cherry J.M."/>
            <person name="Cawley S."/>
            <person name="Dahlke C."/>
            <person name="Davenport L.B."/>
            <person name="Davies P."/>
            <person name="de Pablos B."/>
            <person name="Delcher A."/>
            <person name="Deng Z."/>
            <person name="Mays A.D."/>
            <person name="Dew I."/>
            <person name="Dietz S.M."/>
            <person name="Dodson K."/>
            <person name="Doup L.E."/>
            <person name="Downes M."/>
            <person name="Dugan-Rocha S."/>
            <person name="Dunkov B.C."/>
            <person name="Dunn P."/>
            <person name="Durbin K.J."/>
            <person name="Evangelista C.C."/>
            <person name="Ferraz C."/>
            <person name="Ferriera S."/>
            <person name="Fleischmann W."/>
            <person name="Fosler C."/>
            <person name="Gabrielian A.E."/>
            <person name="Garg N.S."/>
            <person name="Gelbart W.M."/>
            <person name="Glasser K."/>
            <person name="Glodek A."/>
            <person name="Gong F."/>
            <person name="Gorrell J.H."/>
            <person name="Gu Z."/>
            <person name="Guan P."/>
            <person name="Harris M."/>
            <person name="Harris N.L."/>
            <person name="Harvey D."/>
            <person name="Heiman T.J."/>
            <person name="Hernandez J.R."/>
            <person name="Houck J."/>
            <person name="Hostin D."/>
            <person name="Houston K.A."/>
            <person name="Howland T.J."/>
            <person name="Wei M.H."/>
            <person name="Ibegwam C."/>
            <person name="Jalali M."/>
            <person name="Kalush F."/>
            <person name="Karpen G.H."/>
            <person name="Ke Z."/>
            <person name="Kennison J.A."/>
            <person name="Ketchum K.A."/>
            <person name="Kimmel B.E."/>
            <person name="Kodira C.D."/>
            <person name="Kraft C."/>
            <person name="Kravitz S."/>
            <person name="Kulp D."/>
            <person name="Lai Z."/>
            <person name="Lasko P."/>
            <person name="Lei Y."/>
            <person name="Levitsky A.A."/>
            <person name="Li J."/>
            <person name="Li Z."/>
            <person name="Liang Y."/>
            <person name="Lin X."/>
            <person name="Liu X."/>
            <person name="Mattei B."/>
            <person name="McIntosh T.C."/>
            <person name="McLeod M.P."/>
            <person name="McPherson D."/>
            <person name="Merkulov G."/>
            <person name="Milshina N.V."/>
            <person name="Mobarry C."/>
            <person name="Morris J."/>
            <person name="Moshrefi A."/>
            <person name="Mount S.M."/>
            <person name="Moy M."/>
            <person name="Murphy B."/>
            <person name="Murphy L."/>
            <person name="Muzny D.M."/>
            <person name="Nelson D.L."/>
            <person name="Nelson D.R."/>
            <person name="Nelson K.A."/>
            <person name="Nixon K."/>
            <person name="Nusskern D.R."/>
            <person name="Pacleb J.M."/>
            <person name="Palazzolo M."/>
            <person name="Pittman G.S."/>
            <person name="Pan S."/>
            <person name="Pollard J."/>
            <person name="Puri V."/>
            <person name="Reese M.G."/>
            <person name="Reinert K."/>
            <person name="Remington K."/>
            <person name="Saunders R.D."/>
            <person name="Scheeler F."/>
            <person name="Shen H."/>
            <person name="Shue B.C."/>
            <person name="Siden-Kiamos I."/>
            <person name="Simpson M."/>
            <person name="Skupski M.P."/>
            <person name="Smith T."/>
            <person name="Spier E."/>
            <person name="Spradling A.C."/>
            <person name="Stapleton M."/>
            <person name="Strong R."/>
            <person name="Sun E."/>
            <person name="Svirskas R."/>
            <person name="Tector C."/>
            <person name="Turner R."/>
            <person name="Venter E."/>
            <person name="Wang A.H."/>
            <person name="Wang X."/>
            <person name="Wang Z.Y."/>
            <person name="Wassarman D.A."/>
            <person name="Weinstock G.M."/>
            <person name="Weissenbach J."/>
            <person name="Williams S.M."/>
            <person name="WoodageT"/>
            <person name="Worley K.C."/>
            <person name="Wu D."/>
            <person name="Yang S."/>
            <person name="Yao Q.A."/>
            <person name="Ye J."/>
            <person name="Yeh R.F."/>
            <person name="Zaveri J.S."/>
            <person name="Zhan M."/>
            <person name="Zhang G."/>
            <person name="Zhao Q."/>
            <person name="Zheng L."/>
            <person name="Zheng X.H."/>
            <person name="Zhong F.N."/>
            <person name="Zhong W."/>
            <person name="Zhou X."/>
            <person name="Zhu S."/>
            <person name="Zhu X."/>
            <person name="Smith H.O."/>
            <person name="Gibbs R.A."/>
            <person name="Myers E.W."/>
            <person name="Rubin G.M."/>
            <person name="Venter J.C."/>
        </authorList>
    </citation>
    <scope>NUCLEOTIDE SEQUENCE [LARGE SCALE GENOMIC DNA]</scope>
    <source>
        <strain evidence="2">Berkeley</strain>
    </source>
</reference>
<evidence type="ECO:0000313" key="1">
    <source>
        <dbReference type="EMBL" id="UYK33062.1"/>
    </source>
</evidence>
<reference evidence="1 2" key="6">
    <citation type="journal article" date="2005" name="PLoS Comput. Biol.">
        <title>Combined evidence annotation of transposable elements in genome sequences.</title>
        <authorList>
            <person name="Quesneville H."/>
            <person name="Bergman C.M."/>
            <person name="Andrieu O."/>
            <person name="Autard D."/>
            <person name="Nouaud D."/>
            <person name="Ashburner M."/>
            <person name="Anxolabehere D."/>
        </authorList>
    </citation>
    <scope>NUCLEOTIDE SEQUENCE [LARGE SCALE GENOMIC DNA]</scope>
    <source>
        <strain evidence="2">Berkeley</strain>
    </source>
</reference>
<organism evidence="1 2">
    <name type="scientific">Drosophila melanogaster</name>
    <name type="common">Fruit fly</name>
    <dbReference type="NCBI Taxonomy" id="7227"/>
    <lineage>
        <taxon>Eukaryota</taxon>
        <taxon>Metazoa</taxon>
        <taxon>Ecdysozoa</taxon>
        <taxon>Arthropoda</taxon>
        <taxon>Hexapoda</taxon>
        <taxon>Insecta</taxon>
        <taxon>Pterygota</taxon>
        <taxon>Neoptera</taxon>
        <taxon>Endopterygota</taxon>
        <taxon>Diptera</taxon>
        <taxon>Brachycera</taxon>
        <taxon>Muscomorpha</taxon>
        <taxon>Ephydroidea</taxon>
        <taxon>Drosophilidae</taxon>
        <taxon>Drosophila</taxon>
        <taxon>Sophophora</taxon>
    </lineage>
</organism>
<reference evidence="1 2" key="10">
    <citation type="journal article" date="2015" name="G3 (Bethesda)">
        <title>Gene Model Annotations for Drosophila melanogaster: The Rule-Benders.</title>
        <authorList>
            <consortium name="FlyBase Consortium"/>
            <person name="Crosby M.A."/>
            <person name="Gramates L.S."/>
            <person name="Dos Santos G."/>
            <person name="Matthews B.B."/>
            <person name="St Pierre S.E."/>
            <person name="Zhou P."/>
            <person name="Schroeder A.J."/>
            <person name="Falls K."/>
            <person name="Emmert D.B."/>
            <person name="Russo S.M."/>
            <person name="Gelbart W.M."/>
            <person name="null"/>
        </authorList>
    </citation>
    <scope>NUCLEOTIDE SEQUENCE [LARGE SCALE GENOMIC DNA]</scope>
    <source>
        <strain evidence="2">Berkeley</strain>
    </source>
</reference>
<reference evidence="1 2" key="5">
    <citation type="journal article" date="2002" name="Genome Biol.">
        <title>Heterochromatic sequences in a Drosophila whole-genome shotgun assembly.</title>
        <authorList>
            <person name="Hoskins R.A."/>
            <person name="Smith C.D."/>
            <person name="Carlson J.W."/>
            <person name="Carvalho A.B."/>
            <person name="Halpern A."/>
            <person name="Kaminker J.S."/>
            <person name="Kennedy C."/>
            <person name="Mungall C.J."/>
            <person name="Sullivan B.A."/>
            <person name="Sutton G.G."/>
            <person name="Yasuhara J.C."/>
            <person name="Wakimoto B.T."/>
            <person name="Myers E.W."/>
            <person name="Celniker S.E."/>
            <person name="Rubin G.M."/>
            <person name="Karpen G.H."/>
        </authorList>
    </citation>
    <scope>NUCLEOTIDE SEQUENCE [LARGE SCALE GENOMIC DNA]</scope>
    <source>
        <strain evidence="2">Berkeley</strain>
    </source>
</reference>
<evidence type="ECO:0000313" key="2">
    <source>
        <dbReference type="Proteomes" id="UP000000803"/>
    </source>
</evidence>
<dbReference type="EMBL" id="AE014298">
    <property type="protein sequence ID" value="UYK33062.1"/>
    <property type="molecule type" value="Genomic_DNA"/>
</dbReference>
<reference evidence="1 2" key="4">
    <citation type="journal article" date="2002" name="Genome Biol.">
        <title>The transposable elements of the Drosophila melanogaster euchromatin: a genomics perspective.</title>
        <authorList>
            <person name="Kaminker J.S."/>
            <person name="Bergman C.M."/>
            <person name="Kronmiller B."/>
            <person name="Carlson J."/>
            <person name="Svirskas R."/>
            <person name="Patel S."/>
            <person name="Frise E."/>
            <person name="Wheeler D.A."/>
            <person name="Lewis S.E."/>
            <person name="Rubin G.M."/>
            <person name="Ashburner M."/>
            <person name="Celniker S.E."/>
        </authorList>
    </citation>
    <scope>NUCLEOTIDE SEQUENCE [LARGE SCALE GENOMIC DNA]</scope>
    <source>
        <strain evidence="2">Berkeley</strain>
    </source>
</reference>
<reference evidence="1 2" key="7">
    <citation type="journal article" date="2007" name="Science">
        <title>The Release 5.1 annotation of Drosophila melanogaster heterochromatin.</title>
        <authorList>
            <person name="Smith C.D."/>
            <person name="Shu S."/>
            <person name="Mungall C.J."/>
            <person name="Karpen G.H."/>
        </authorList>
    </citation>
    <scope>NUCLEOTIDE SEQUENCE [LARGE SCALE GENOMIC DNA]</scope>
    <source>
        <strain evidence="2">Berkeley</strain>
    </source>
</reference>
<protein>
    <submittedName>
        <fullName evidence="1">Uncharacterized protein</fullName>
    </submittedName>
</protein>
<reference evidence="1 2" key="9">
    <citation type="journal article" date="2015" name="G3 (Bethesda)">
        <title>Gene Model Annotations for Drosophila melanogaster: Impact of High-Throughput Data.</title>
        <authorList>
            <consortium name="FlyBase Consortium"/>
            <person name="Matthews B.B."/>
            <person name="Dos Santos G."/>
            <person name="Crosby M.A."/>
            <person name="Emmert D.B."/>
            <person name="St Pierre S.E."/>
            <person name="Gramates L.S."/>
            <person name="Zhou P."/>
            <person name="Schroeder A.J."/>
            <person name="Falls K."/>
            <person name="Strelets V."/>
            <person name="Russo S.M."/>
            <person name="Gelbart W.M."/>
            <person name="null"/>
        </authorList>
    </citation>
    <scope>NUCLEOTIDE SEQUENCE [LARGE SCALE GENOMIC DNA]</scope>
    <source>
        <strain evidence="2">Berkeley</strain>
    </source>
</reference>
<sequence>MKEIKRKSKPKRKPTRMEVEEIETSDKPQPEDGESANGEANPSDEGDEMELASFKAACSSSDPAKKIKKGIIYISNIPKHMTLTRLREILGEYGGIGRAFLRSQSSKHHNILFAEGWVEFKSKHVAKQLVLLLNNKQISTRNNSPFYYSLWSMEYLPRFKWARLAELMNFVQVTNSQNHLEFLKKKAKEAKEVKKAMKVLADRLLELPLDSNI</sequence>
<proteinExistence type="predicted"/>
<dbReference type="Proteomes" id="UP000000803">
    <property type="component" value="Chromosome X"/>
</dbReference>
<keyword evidence="2" id="KW-1185">Reference proteome</keyword>